<organism evidence="2 3">
    <name type="scientific">Aspergillus piperis CBS 112811</name>
    <dbReference type="NCBI Taxonomy" id="1448313"/>
    <lineage>
        <taxon>Eukaryota</taxon>
        <taxon>Fungi</taxon>
        <taxon>Dikarya</taxon>
        <taxon>Ascomycota</taxon>
        <taxon>Pezizomycotina</taxon>
        <taxon>Eurotiomycetes</taxon>
        <taxon>Eurotiomycetidae</taxon>
        <taxon>Eurotiales</taxon>
        <taxon>Aspergillaceae</taxon>
        <taxon>Aspergillus</taxon>
        <taxon>Aspergillus subgen. Circumdati</taxon>
    </lineage>
</organism>
<dbReference type="EMBL" id="KZ825054">
    <property type="protein sequence ID" value="RAH62745.1"/>
    <property type="molecule type" value="Genomic_DNA"/>
</dbReference>
<evidence type="ECO:0000313" key="3">
    <source>
        <dbReference type="Proteomes" id="UP000249526"/>
    </source>
</evidence>
<feature type="region of interest" description="Disordered" evidence="1">
    <location>
        <begin position="68"/>
        <end position="96"/>
    </location>
</feature>
<sequence>MGMWLFPSSPIWTTYRSSCLNSVSYALYIYRVHSLAMYGTSESKSNYYYCRAHFLLPERHLRTPHSFIQGSDPMRANPSSRSTAPRSGSIQWMCLT</sequence>
<dbReference type="GeneID" id="37162337"/>
<proteinExistence type="predicted"/>
<feature type="compositionally biased region" description="Polar residues" evidence="1">
    <location>
        <begin position="77"/>
        <end position="90"/>
    </location>
</feature>
<accession>A0A8G1RE39</accession>
<keyword evidence="3" id="KW-1185">Reference proteome</keyword>
<dbReference type="AlphaFoldDB" id="A0A8G1RE39"/>
<evidence type="ECO:0000313" key="2">
    <source>
        <dbReference type="EMBL" id="RAH62745.1"/>
    </source>
</evidence>
<dbReference type="Proteomes" id="UP000249526">
    <property type="component" value="Unassembled WGS sequence"/>
</dbReference>
<dbReference type="RefSeq" id="XP_025520667.1">
    <property type="nucleotide sequence ID" value="XM_025658935.1"/>
</dbReference>
<gene>
    <name evidence="2" type="ORF">BO85DRAFT_444084</name>
</gene>
<name>A0A8G1RE39_9EURO</name>
<reference evidence="2 3" key="1">
    <citation type="submission" date="2018-02" db="EMBL/GenBank/DDBJ databases">
        <title>The genomes of Aspergillus section Nigri reveals drivers in fungal speciation.</title>
        <authorList>
            <consortium name="DOE Joint Genome Institute"/>
            <person name="Vesth T.C."/>
            <person name="Nybo J."/>
            <person name="Theobald S."/>
            <person name="Brandl J."/>
            <person name="Frisvad J.C."/>
            <person name="Nielsen K.F."/>
            <person name="Lyhne E.K."/>
            <person name="Kogle M.E."/>
            <person name="Kuo A."/>
            <person name="Riley R."/>
            <person name="Clum A."/>
            <person name="Nolan M."/>
            <person name="Lipzen A."/>
            <person name="Salamov A."/>
            <person name="Henrissat B."/>
            <person name="Wiebenga A."/>
            <person name="De vries R.P."/>
            <person name="Grigoriev I.V."/>
            <person name="Mortensen U.H."/>
            <person name="Andersen M.R."/>
            <person name="Baker S.E."/>
        </authorList>
    </citation>
    <scope>NUCLEOTIDE SEQUENCE [LARGE SCALE GENOMIC DNA]</scope>
    <source>
        <strain evidence="2 3">CBS 112811</strain>
    </source>
</reference>
<protein>
    <submittedName>
        <fullName evidence="2">Uncharacterized protein</fullName>
    </submittedName>
</protein>
<evidence type="ECO:0000256" key="1">
    <source>
        <dbReference type="SAM" id="MobiDB-lite"/>
    </source>
</evidence>